<accession>A0ABV7F8W6</accession>
<organism evidence="1 2">
    <name type="scientific">Undibacterium arcticum</name>
    <dbReference type="NCBI Taxonomy" id="1762892"/>
    <lineage>
        <taxon>Bacteria</taxon>
        <taxon>Pseudomonadati</taxon>
        <taxon>Pseudomonadota</taxon>
        <taxon>Betaproteobacteria</taxon>
        <taxon>Burkholderiales</taxon>
        <taxon>Oxalobacteraceae</taxon>
        <taxon>Undibacterium</taxon>
    </lineage>
</organism>
<name>A0ABV7F8W6_9BURK</name>
<proteinExistence type="predicted"/>
<reference evidence="2" key="1">
    <citation type="journal article" date="2019" name="Int. J. Syst. Evol. Microbiol.">
        <title>The Global Catalogue of Microorganisms (GCM) 10K type strain sequencing project: providing services to taxonomists for standard genome sequencing and annotation.</title>
        <authorList>
            <consortium name="The Broad Institute Genomics Platform"/>
            <consortium name="The Broad Institute Genome Sequencing Center for Infectious Disease"/>
            <person name="Wu L."/>
            <person name="Ma J."/>
        </authorList>
    </citation>
    <scope>NUCLEOTIDE SEQUENCE [LARGE SCALE GENOMIC DNA]</scope>
    <source>
        <strain evidence="2">KCTC 42986</strain>
    </source>
</reference>
<sequence>MASIGGLGFCRRKRAG</sequence>
<comment type="caution">
    <text evidence="1">The sequence shown here is derived from an EMBL/GenBank/DDBJ whole genome shotgun (WGS) entry which is preliminary data.</text>
</comment>
<keyword evidence="1" id="KW-0378">Hydrolase</keyword>
<evidence type="ECO:0000313" key="1">
    <source>
        <dbReference type="EMBL" id="MFC3110177.1"/>
    </source>
</evidence>
<dbReference type="GO" id="GO:0006508">
    <property type="term" value="P:proteolysis"/>
    <property type="evidence" value="ECO:0007669"/>
    <property type="project" value="UniProtKB-KW"/>
</dbReference>
<protein>
    <submittedName>
        <fullName evidence="1">MprA protease, GlyGly-CTERM protein-sorting domain-containing form</fullName>
    </submittedName>
</protein>
<dbReference type="NCBIfam" id="TIGR03867">
    <property type="entry name" value="MprA_tail"/>
    <property type="match status" value="1"/>
</dbReference>
<keyword evidence="1" id="KW-0645">Protease</keyword>
<evidence type="ECO:0000313" key="2">
    <source>
        <dbReference type="Proteomes" id="UP001595530"/>
    </source>
</evidence>
<dbReference type="InterPro" id="IPR021206">
    <property type="entry name" value="MprA_tail"/>
</dbReference>
<gene>
    <name evidence="1" type="primary">mprA</name>
    <name evidence="1" type="ORF">ACFOFO_19795</name>
</gene>
<keyword evidence="2" id="KW-1185">Reference proteome</keyword>
<dbReference type="GO" id="GO:0008233">
    <property type="term" value="F:peptidase activity"/>
    <property type="evidence" value="ECO:0007669"/>
    <property type="project" value="UniProtKB-KW"/>
</dbReference>
<dbReference type="EMBL" id="JBHRTP010000071">
    <property type="protein sequence ID" value="MFC3110177.1"/>
    <property type="molecule type" value="Genomic_DNA"/>
</dbReference>
<dbReference type="Proteomes" id="UP001595530">
    <property type="component" value="Unassembled WGS sequence"/>
</dbReference>
<dbReference type="RefSeq" id="WP_390329403.1">
    <property type="nucleotide sequence ID" value="NZ_JBHRTP010000071.1"/>
</dbReference>